<dbReference type="SUPFAM" id="SSF49478">
    <property type="entry name" value="Cna protein B-type domain"/>
    <property type="match status" value="1"/>
</dbReference>
<evidence type="ECO:0000256" key="1">
    <source>
        <dbReference type="SAM" id="MobiDB-lite"/>
    </source>
</evidence>
<dbReference type="PROSITE" id="PS51257">
    <property type="entry name" value="PROKAR_LIPOPROTEIN"/>
    <property type="match status" value="1"/>
</dbReference>
<proteinExistence type="predicted"/>
<evidence type="ECO:0000313" key="3">
    <source>
        <dbReference type="EMBL" id="QDT45233.1"/>
    </source>
</evidence>
<dbReference type="OrthoDB" id="286727at2"/>
<keyword evidence="2" id="KW-0732">Signal</keyword>
<dbReference type="AlphaFoldDB" id="A0A517RMX4"/>
<feature type="region of interest" description="Disordered" evidence="1">
    <location>
        <begin position="93"/>
        <end position="114"/>
    </location>
</feature>
<sequence length="138" mass="14322" precursor="true">MKSSKLCLLALLSVFPLIFSAGCGGGGADDQPDLGTVTGIVTMDGAPLPNVTVTFTPAEGRASNGVTDEAGKYELGYLRDTMGAVIGSHNVSITTPQEAPTPPGQTYKDPIPAKYNSETTLKEEVKAGENTINFDLTS</sequence>
<gene>
    <name evidence="3" type="ORF">Pan241w_53520</name>
</gene>
<keyword evidence="4" id="KW-1185">Reference proteome</keyword>
<dbReference type="Gene3D" id="2.60.40.1120">
    <property type="entry name" value="Carboxypeptidase-like, regulatory domain"/>
    <property type="match status" value="1"/>
</dbReference>
<dbReference type="Proteomes" id="UP000317171">
    <property type="component" value="Chromosome"/>
</dbReference>
<reference evidence="3 4" key="1">
    <citation type="submission" date="2019-02" db="EMBL/GenBank/DDBJ databases">
        <title>Deep-cultivation of Planctomycetes and their phenomic and genomic characterization uncovers novel biology.</title>
        <authorList>
            <person name="Wiegand S."/>
            <person name="Jogler M."/>
            <person name="Boedeker C."/>
            <person name="Pinto D."/>
            <person name="Vollmers J."/>
            <person name="Rivas-Marin E."/>
            <person name="Kohn T."/>
            <person name="Peeters S.H."/>
            <person name="Heuer A."/>
            <person name="Rast P."/>
            <person name="Oberbeckmann S."/>
            <person name="Bunk B."/>
            <person name="Jeske O."/>
            <person name="Meyerdierks A."/>
            <person name="Storesund J.E."/>
            <person name="Kallscheuer N."/>
            <person name="Luecker S."/>
            <person name="Lage O.M."/>
            <person name="Pohl T."/>
            <person name="Merkel B.J."/>
            <person name="Hornburger P."/>
            <person name="Mueller R.-W."/>
            <person name="Bruemmer F."/>
            <person name="Labrenz M."/>
            <person name="Spormann A.M."/>
            <person name="Op den Camp H."/>
            <person name="Overmann J."/>
            <person name="Amann R."/>
            <person name="Jetten M.S.M."/>
            <person name="Mascher T."/>
            <person name="Medema M.H."/>
            <person name="Devos D.P."/>
            <person name="Kaster A.-K."/>
            <person name="Ovreas L."/>
            <person name="Rohde M."/>
            <person name="Galperin M.Y."/>
            <person name="Jogler C."/>
        </authorList>
    </citation>
    <scope>NUCLEOTIDE SEQUENCE [LARGE SCALE GENOMIC DNA]</scope>
    <source>
        <strain evidence="3 4">Pan241w</strain>
    </source>
</reference>
<feature type="chain" id="PRO_5022178269" description="Carboxypeptidase regulatory-like domain-containing protein" evidence="2">
    <location>
        <begin position="22"/>
        <end position="138"/>
    </location>
</feature>
<organism evidence="3 4">
    <name type="scientific">Gimesia alba</name>
    <dbReference type="NCBI Taxonomy" id="2527973"/>
    <lineage>
        <taxon>Bacteria</taxon>
        <taxon>Pseudomonadati</taxon>
        <taxon>Planctomycetota</taxon>
        <taxon>Planctomycetia</taxon>
        <taxon>Planctomycetales</taxon>
        <taxon>Planctomycetaceae</taxon>
        <taxon>Gimesia</taxon>
    </lineage>
</organism>
<protein>
    <recommendedName>
        <fullName evidence="5">Carboxypeptidase regulatory-like domain-containing protein</fullName>
    </recommendedName>
</protein>
<name>A0A517RMX4_9PLAN</name>
<evidence type="ECO:0008006" key="5">
    <source>
        <dbReference type="Google" id="ProtNLM"/>
    </source>
</evidence>
<dbReference type="EMBL" id="CP036269">
    <property type="protein sequence ID" value="QDT45233.1"/>
    <property type="molecule type" value="Genomic_DNA"/>
</dbReference>
<evidence type="ECO:0000256" key="2">
    <source>
        <dbReference type="SAM" id="SignalP"/>
    </source>
</evidence>
<dbReference type="KEGG" id="gaz:Pan241w_53520"/>
<evidence type="ECO:0000313" key="4">
    <source>
        <dbReference type="Proteomes" id="UP000317171"/>
    </source>
</evidence>
<accession>A0A517RMX4</accession>
<feature type="signal peptide" evidence="2">
    <location>
        <begin position="1"/>
        <end position="21"/>
    </location>
</feature>